<dbReference type="OrthoDB" id="9973968at2759"/>
<evidence type="ECO:0000256" key="1">
    <source>
        <dbReference type="ARBA" id="ARBA00008738"/>
    </source>
</evidence>
<proteinExistence type="inferred from homology"/>
<evidence type="ECO:0000313" key="4">
    <source>
        <dbReference type="Proteomes" id="UP000749559"/>
    </source>
</evidence>
<protein>
    <submittedName>
        <fullName evidence="3">Uncharacterized protein</fullName>
    </submittedName>
</protein>
<dbReference type="AlphaFoldDB" id="A0A8S4PTN5"/>
<dbReference type="GO" id="GO:0005856">
    <property type="term" value="C:cytoskeleton"/>
    <property type="evidence" value="ECO:0007669"/>
    <property type="project" value="TreeGrafter"/>
</dbReference>
<dbReference type="Proteomes" id="UP000749559">
    <property type="component" value="Unassembled WGS sequence"/>
</dbReference>
<dbReference type="GO" id="GO:0008017">
    <property type="term" value="F:microtubule binding"/>
    <property type="evidence" value="ECO:0007669"/>
    <property type="project" value="InterPro"/>
</dbReference>
<dbReference type="PANTHER" id="PTHR31516:SF18">
    <property type="entry name" value="TRANSLATION INITIATION FACTOR IF-2"/>
    <property type="match status" value="1"/>
</dbReference>
<dbReference type="PANTHER" id="PTHR31516">
    <property type="entry name" value="STABILIZER OF AXONEMAL MICROTUBULES 2"/>
    <property type="match status" value="1"/>
</dbReference>
<organism evidence="3 4">
    <name type="scientific">Owenia fusiformis</name>
    <name type="common">Polychaete worm</name>
    <dbReference type="NCBI Taxonomy" id="6347"/>
    <lineage>
        <taxon>Eukaryota</taxon>
        <taxon>Metazoa</taxon>
        <taxon>Spiralia</taxon>
        <taxon>Lophotrochozoa</taxon>
        <taxon>Annelida</taxon>
        <taxon>Polychaeta</taxon>
        <taxon>Sedentaria</taxon>
        <taxon>Canalipalpata</taxon>
        <taxon>Sabellida</taxon>
        <taxon>Oweniida</taxon>
        <taxon>Oweniidae</taxon>
        <taxon>Owenia</taxon>
    </lineage>
</organism>
<dbReference type="InterPro" id="IPR033336">
    <property type="entry name" value="SAXO1/2"/>
</dbReference>
<evidence type="ECO:0000256" key="2">
    <source>
        <dbReference type="SAM" id="MobiDB-lite"/>
    </source>
</evidence>
<sequence>MAPASDLGLDHETELEVLLAKFPEFSCICEICDCGRCLKNHKCKKKRNVQKREAPLGKTDYQTKFSQPGVPRPRSTKRPPPTPREVILPPMMFDTNQRSEFKGHKDVPRVKPFILSDNYETPSDPIDGTTYYMKEFPGKMPQDNVKVKINTDSTSRYMRDSSAKFDGRTTNKEEFKKYTPQQNLSFKELPSFAGSILYPEKPTEIQSNNQASYPGFYLPRRSEIRQTSGNIRIEGDMHMETTNRDIFRGAPGSRAKLIVHKPEMGRNNVKRGKFDAQTQMKSDFQMRGGEPADAAKPAPETIRLRFNDNHTFSTEQRTMFKGVDVGNHPPAEQIKLVDNYEPSTDPMETRTNNMMDYKPVDLKAAHNPRVSMPASKSTEHKPKFDGQTMNNIMFKDPKVKQRVRYVDFHEGHTYVPPSDKFNGHSTTKSTFVPLKADPVINYKPDQKPIVREGSVDYNTVHKSTYKGQKVQLCKSKIYLLQQELKRREALEKANKSNKANSRQVSVS</sequence>
<comment type="similarity">
    <text evidence="1">Belongs to the FAM154 family.</text>
</comment>
<feature type="region of interest" description="Disordered" evidence="2">
    <location>
        <begin position="48"/>
        <end position="88"/>
    </location>
</feature>
<reference evidence="3" key="1">
    <citation type="submission" date="2022-03" db="EMBL/GenBank/DDBJ databases">
        <authorList>
            <person name="Martin C."/>
        </authorList>
    </citation>
    <scope>NUCLEOTIDE SEQUENCE</scope>
</reference>
<feature type="region of interest" description="Disordered" evidence="2">
    <location>
        <begin position="370"/>
        <end position="389"/>
    </location>
</feature>
<comment type="caution">
    <text evidence="3">The sequence shown here is derived from an EMBL/GenBank/DDBJ whole genome shotgun (WGS) entry which is preliminary data.</text>
</comment>
<dbReference type="EMBL" id="CAIIXF020000010">
    <property type="protein sequence ID" value="CAH1797421.1"/>
    <property type="molecule type" value="Genomic_DNA"/>
</dbReference>
<evidence type="ECO:0000313" key="3">
    <source>
        <dbReference type="EMBL" id="CAH1797421.1"/>
    </source>
</evidence>
<gene>
    <name evidence="3" type="ORF">OFUS_LOCUS21707</name>
</gene>
<keyword evidence="4" id="KW-1185">Reference proteome</keyword>
<name>A0A8S4PTN5_OWEFU</name>
<accession>A0A8S4PTN5</accession>